<accession>A0A1T3D000</accession>
<evidence type="ECO:0000313" key="3">
    <source>
        <dbReference type="Proteomes" id="UP000191004"/>
    </source>
</evidence>
<reference evidence="2 3" key="1">
    <citation type="submission" date="2016-04" db="EMBL/GenBank/DDBJ databases">
        <title>Multiple horizontal gene transfer events from other fungi enriched the ability of the initially mycotrophic fungus Trichoderma (Ascomycota) to feed on dead plant biomass.</title>
        <authorList>
            <person name="Atanasova L."/>
            <person name="Chenthamara K."/>
            <person name="Zhang J."/>
            <person name="Grujic M."/>
            <person name="Henrissat B."/>
            <person name="Kuo A."/>
            <person name="Aertz A."/>
            <person name="Salamov A."/>
            <person name="Lipzen A."/>
            <person name="Labutti K."/>
            <person name="Barry K."/>
            <person name="Miao Y."/>
            <person name="Rahimi M.J."/>
            <person name="Shen Q."/>
            <person name="Grigoriev I.V."/>
            <person name="Kubicek C.P."/>
            <person name="Druzhinina I.S."/>
        </authorList>
    </citation>
    <scope>NUCLEOTIDE SEQUENCE [LARGE SCALE GENOMIC DNA]</scope>
    <source>
        <strain evidence="2 3">NJAU 4742</strain>
    </source>
</reference>
<evidence type="ECO:0000313" key="2">
    <source>
        <dbReference type="EMBL" id="OPB46688.1"/>
    </source>
</evidence>
<keyword evidence="3" id="KW-1185">Reference proteome</keyword>
<keyword evidence="1" id="KW-0812">Transmembrane</keyword>
<organism evidence="2 3">
    <name type="scientific">Trichoderma guizhouense</name>
    <dbReference type="NCBI Taxonomy" id="1491466"/>
    <lineage>
        <taxon>Eukaryota</taxon>
        <taxon>Fungi</taxon>
        <taxon>Dikarya</taxon>
        <taxon>Ascomycota</taxon>
        <taxon>Pezizomycotina</taxon>
        <taxon>Sordariomycetes</taxon>
        <taxon>Hypocreomycetidae</taxon>
        <taxon>Hypocreales</taxon>
        <taxon>Hypocreaceae</taxon>
        <taxon>Trichoderma</taxon>
    </lineage>
</organism>
<keyword evidence="1" id="KW-1133">Transmembrane helix</keyword>
<proteinExistence type="predicted"/>
<sequence length="74" mass="8002">MVIQLPSEHGSQRLGIVALDSDNVGDSSLSADGSDYEDVNFMATDKSGKTADSSIYCVKFFVIIAILSFIWVLI</sequence>
<dbReference type="EMBL" id="LVVK01000002">
    <property type="protein sequence ID" value="OPB46688.1"/>
    <property type="molecule type" value="Genomic_DNA"/>
</dbReference>
<keyword evidence="1" id="KW-0472">Membrane</keyword>
<protein>
    <submittedName>
        <fullName evidence="2">Uncharacterized protein</fullName>
    </submittedName>
</protein>
<dbReference type="AlphaFoldDB" id="A0A1T3D000"/>
<evidence type="ECO:0000256" key="1">
    <source>
        <dbReference type="SAM" id="Phobius"/>
    </source>
</evidence>
<comment type="caution">
    <text evidence="2">The sequence shown here is derived from an EMBL/GenBank/DDBJ whole genome shotgun (WGS) entry which is preliminary data.</text>
</comment>
<name>A0A1T3D000_9HYPO</name>
<feature type="transmembrane region" description="Helical" evidence="1">
    <location>
        <begin position="53"/>
        <end position="73"/>
    </location>
</feature>
<gene>
    <name evidence="2" type="ORF">A0O28_0068120</name>
</gene>
<dbReference type="Proteomes" id="UP000191004">
    <property type="component" value="Unassembled WGS sequence"/>
</dbReference>